<evidence type="ECO:0000313" key="1">
    <source>
        <dbReference type="EMBL" id="OGL99108.1"/>
    </source>
</evidence>
<proteinExistence type="predicted"/>
<organism evidence="1 2">
    <name type="scientific">Candidatus Uhrbacteria bacterium RIFOXYB2_FULL_57_15</name>
    <dbReference type="NCBI Taxonomy" id="1802422"/>
    <lineage>
        <taxon>Bacteria</taxon>
        <taxon>Candidatus Uhriibacteriota</taxon>
    </lineage>
</organism>
<evidence type="ECO:0008006" key="3">
    <source>
        <dbReference type="Google" id="ProtNLM"/>
    </source>
</evidence>
<dbReference type="EMBL" id="MGFE01000010">
    <property type="protein sequence ID" value="OGL99108.1"/>
    <property type="molecule type" value="Genomic_DNA"/>
</dbReference>
<dbReference type="CDD" id="cd15482">
    <property type="entry name" value="Sialidase_non-viral"/>
    <property type="match status" value="1"/>
</dbReference>
<comment type="caution">
    <text evidence="1">The sequence shown here is derived from an EMBL/GenBank/DDBJ whole genome shotgun (WGS) entry which is preliminary data.</text>
</comment>
<accession>A0A1F7W9R1</accession>
<reference evidence="1 2" key="1">
    <citation type="journal article" date="2016" name="Nat. Commun.">
        <title>Thousands of microbial genomes shed light on interconnected biogeochemical processes in an aquifer system.</title>
        <authorList>
            <person name="Anantharaman K."/>
            <person name="Brown C.T."/>
            <person name="Hug L.A."/>
            <person name="Sharon I."/>
            <person name="Castelle C.J."/>
            <person name="Probst A.J."/>
            <person name="Thomas B.C."/>
            <person name="Singh A."/>
            <person name="Wilkins M.J."/>
            <person name="Karaoz U."/>
            <person name="Brodie E.L."/>
            <person name="Williams K.H."/>
            <person name="Hubbard S.S."/>
            <person name="Banfield J.F."/>
        </authorList>
    </citation>
    <scope>NUCLEOTIDE SEQUENCE [LARGE SCALE GENOMIC DNA]</scope>
</reference>
<dbReference type="AlphaFoldDB" id="A0A1F7W9R1"/>
<gene>
    <name evidence="1" type="ORF">A2304_04565</name>
</gene>
<sequence>MMIEIPMSSAQYKLFLAFVALLLLVVCAVAWWSLRSVTVIPGDLTGVVGPVDVEAPVTSGSEARLFEPDPGVRAAYASNPLVLKSNEREIVLAYEFRSVELKNEPQDRVRVMRTEDGLTFSEESSNAWRAVPEALVMRDGTYRRYFFDPNAGGLRSESSTDGVAFAMDDGIRYEVDTDGGTNPHQFGVSTYFVDAKGGVVLLYNSTINDEIVVNRAYAPPESNGMSFAFVASGILDGTLADATYADPHTIVLKNGDVWLVVMNQSRTEHPPKSRQGIIYAYVSRDDGETFELHGRLVGWDDFKEMEVLSLNDPKIVEFPDGTLRIYVAAMVEDATVEQGYRWDLVSASGRME</sequence>
<dbReference type="Proteomes" id="UP000176501">
    <property type="component" value="Unassembled WGS sequence"/>
</dbReference>
<dbReference type="InterPro" id="IPR036278">
    <property type="entry name" value="Sialidase_sf"/>
</dbReference>
<dbReference type="SUPFAM" id="SSF50939">
    <property type="entry name" value="Sialidases"/>
    <property type="match status" value="1"/>
</dbReference>
<name>A0A1F7W9R1_9BACT</name>
<protein>
    <recommendedName>
        <fullName evidence="3">Exo-alpha-sialidase</fullName>
    </recommendedName>
</protein>
<evidence type="ECO:0000313" key="2">
    <source>
        <dbReference type="Proteomes" id="UP000176501"/>
    </source>
</evidence>